<proteinExistence type="predicted"/>
<feature type="transmembrane region" description="Helical" evidence="1">
    <location>
        <begin position="49"/>
        <end position="68"/>
    </location>
</feature>
<keyword evidence="1" id="KW-0472">Membrane</keyword>
<gene>
    <name evidence="2" type="ORF">H4687_008111</name>
</gene>
<dbReference type="GeneID" id="86832579"/>
<keyword evidence="1" id="KW-0812">Transmembrane</keyword>
<feature type="transmembrane region" description="Helical" evidence="1">
    <location>
        <begin position="6"/>
        <end position="29"/>
    </location>
</feature>
<accession>A0A8I0PDE0</accession>
<dbReference type="Proteomes" id="UP000629287">
    <property type="component" value="Unassembled WGS sequence"/>
</dbReference>
<dbReference type="AlphaFoldDB" id="A0A8I0PDE0"/>
<evidence type="ECO:0000256" key="1">
    <source>
        <dbReference type="SAM" id="Phobius"/>
    </source>
</evidence>
<evidence type="ECO:0000313" key="2">
    <source>
        <dbReference type="EMBL" id="MBE1601982.1"/>
    </source>
</evidence>
<comment type="caution">
    <text evidence="2">The sequence shown here is derived from an EMBL/GenBank/DDBJ whole genome shotgun (WGS) entry which is preliminary data.</text>
</comment>
<keyword evidence="3" id="KW-1185">Reference proteome</keyword>
<dbReference type="OrthoDB" id="9429685at2"/>
<evidence type="ECO:0000313" key="3">
    <source>
        <dbReference type="Proteomes" id="UP000629287"/>
    </source>
</evidence>
<reference evidence="2 3" key="1">
    <citation type="submission" date="2020-10" db="EMBL/GenBank/DDBJ databases">
        <title>Sequencing the genomes of 1000 actinobacteria strains.</title>
        <authorList>
            <person name="Klenk H.-P."/>
        </authorList>
    </citation>
    <scope>NUCLEOTIDE SEQUENCE [LARGE SCALE GENOMIC DNA]</scope>
    <source>
        <strain evidence="2 3">DSM 41803</strain>
    </source>
</reference>
<name>A0A8I0PDE0_9ACTN</name>
<sequence length="128" mass="13694">MKDIGILGAGGLILLVIGGWSGLLLYVSLGKPKGWARIKEWPRLRQGHVDALIIGAVLIAADALITAGPVTSTALLVSGYYTALSTGALAWWPDFPQRNRWVSHLDLSCLTAFAAAWTWVAVRAIAGW</sequence>
<feature type="transmembrane region" description="Helical" evidence="1">
    <location>
        <begin position="74"/>
        <end position="93"/>
    </location>
</feature>
<protein>
    <submittedName>
        <fullName evidence="2">Uncharacterized protein</fullName>
    </submittedName>
</protein>
<organism evidence="2 3">
    <name type="scientific">Streptomyces stelliscabiei</name>
    <dbReference type="NCBI Taxonomy" id="146820"/>
    <lineage>
        <taxon>Bacteria</taxon>
        <taxon>Bacillati</taxon>
        <taxon>Actinomycetota</taxon>
        <taxon>Actinomycetes</taxon>
        <taxon>Kitasatosporales</taxon>
        <taxon>Streptomycetaceae</taxon>
        <taxon>Streptomyces</taxon>
    </lineage>
</organism>
<dbReference type="EMBL" id="JADBGF010000001">
    <property type="protein sequence ID" value="MBE1601982.1"/>
    <property type="molecule type" value="Genomic_DNA"/>
</dbReference>
<feature type="transmembrane region" description="Helical" evidence="1">
    <location>
        <begin position="105"/>
        <end position="126"/>
    </location>
</feature>
<keyword evidence="1" id="KW-1133">Transmembrane helix</keyword>
<dbReference type="RefSeq" id="WP_046916561.1">
    <property type="nucleotide sequence ID" value="NZ_JADBGF010000001.1"/>
</dbReference>